<reference evidence="2" key="1">
    <citation type="submission" date="2020-07" db="EMBL/GenBank/DDBJ databases">
        <title>Genome sequence and genetic diversity analysis of an under-domesticated orphan crop, white fonio (Digitaria exilis).</title>
        <authorList>
            <person name="Bennetzen J.L."/>
            <person name="Chen S."/>
            <person name="Ma X."/>
            <person name="Wang X."/>
            <person name="Yssel A.E.J."/>
            <person name="Chaluvadi S.R."/>
            <person name="Johnson M."/>
            <person name="Gangashetty P."/>
            <person name="Hamidou F."/>
            <person name="Sanogo M.D."/>
            <person name="Zwaenepoel A."/>
            <person name="Wallace J."/>
            <person name="Van De Peer Y."/>
            <person name="Van Deynze A."/>
        </authorList>
    </citation>
    <scope>NUCLEOTIDE SEQUENCE</scope>
    <source>
        <tissue evidence="2">Leaves</tissue>
    </source>
</reference>
<protein>
    <submittedName>
        <fullName evidence="2">Uncharacterized protein</fullName>
    </submittedName>
</protein>
<comment type="caution">
    <text evidence="2">The sequence shown here is derived from an EMBL/GenBank/DDBJ whole genome shotgun (WGS) entry which is preliminary data.</text>
</comment>
<evidence type="ECO:0000313" key="2">
    <source>
        <dbReference type="EMBL" id="KAF8676414.1"/>
    </source>
</evidence>
<keyword evidence="3" id="KW-1185">Reference proteome</keyword>
<evidence type="ECO:0000313" key="3">
    <source>
        <dbReference type="Proteomes" id="UP000636709"/>
    </source>
</evidence>
<dbReference type="Proteomes" id="UP000636709">
    <property type="component" value="Unassembled WGS sequence"/>
</dbReference>
<dbReference type="AlphaFoldDB" id="A0A835EAL7"/>
<evidence type="ECO:0000256" key="1">
    <source>
        <dbReference type="SAM" id="MobiDB-lite"/>
    </source>
</evidence>
<dbReference type="EMBL" id="JACEFO010002165">
    <property type="protein sequence ID" value="KAF8676414.1"/>
    <property type="molecule type" value="Genomic_DNA"/>
</dbReference>
<proteinExistence type="predicted"/>
<gene>
    <name evidence="2" type="ORF">HU200_046960</name>
</gene>
<sequence length="42" mass="4600">MKETPTQPFFFRRTAPHHPSAWDPSAPMLTPSSPSYAGAELG</sequence>
<accession>A0A835EAL7</accession>
<name>A0A835EAL7_9POAL</name>
<organism evidence="2 3">
    <name type="scientific">Digitaria exilis</name>
    <dbReference type="NCBI Taxonomy" id="1010633"/>
    <lineage>
        <taxon>Eukaryota</taxon>
        <taxon>Viridiplantae</taxon>
        <taxon>Streptophyta</taxon>
        <taxon>Embryophyta</taxon>
        <taxon>Tracheophyta</taxon>
        <taxon>Spermatophyta</taxon>
        <taxon>Magnoliopsida</taxon>
        <taxon>Liliopsida</taxon>
        <taxon>Poales</taxon>
        <taxon>Poaceae</taxon>
        <taxon>PACMAD clade</taxon>
        <taxon>Panicoideae</taxon>
        <taxon>Panicodae</taxon>
        <taxon>Paniceae</taxon>
        <taxon>Anthephorinae</taxon>
        <taxon>Digitaria</taxon>
    </lineage>
</organism>
<feature type="region of interest" description="Disordered" evidence="1">
    <location>
        <begin position="1"/>
        <end position="42"/>
    </location>
</feature>